<organism evidence="1 2">
    <name type="scientific">Arctium lappa</name>
    <name type="common">Greater burdock</name>
    <name type="synonym">Lappa major</name>
    <dbReference type="NCBI Taxonomy" id="4217"/>
    <lineage>
        <taxon>Eukaryota</taxon>
        <taxon>Viridiplantae</taxon>
        <taxon>Streptophyta</taxon>
        <taxon>Embryophyta</taxon>
        <taxon>Tracheophyta</taxon>
        <taxon>Spermatophyta</taxon>
        <taxon>Magnoliopsida</taxon>
        <taxon>eudicotyledons</taxon>
        <taxon>Gunneridae</taxon>
        <taxon>Pentapetalae</taxon>
        <taxon>asterids</taxon>
        <taxon>campanulids</taxon>
        <taxon>Asterales</taxon>
        <taxon>Asteraceae</taxon>
        <taxon>Carduoideae</taxon>
        <taxon>Cardueae</taxon>
        <taxon>Arctiinae</taxon>
        <taxon>Arctium</taxon>
    </lineage>
</organism>
<sequence length="173" mass="19938">MPPTSLDPPFLLLFSFLSHKKGKHEAMRKIKNEFMTHWDGLVTKPGERILVLAATNRSFDLDEAIIKHFERRMVQQIGNHHQLLLVVQASSNTAPVAIRGIHFKWYDRFFLSMIAFSMYPFLFELKFGCNGDGLWSAAKRCMFSWKSSDSIHSLCGGLSFSLDVEYYGIYMVH</sequence>
<name>A0ACB9DIA5_ARCLA</name>
<reference evidence="2" key="1">
    <citation type="journal article" date="2022" name="Mol. Ecol. Resour.">
        <title>The genomes of chicory, endive, great burdock and yacon provide insights into Asteraceae palaeo-polyploidization history and plant inulin production.</title>
        <authorList>
            <person name="Fan W."/>
            <person name="Wang S."/>
            <person name="Wang H."/>
            <person name="Wang A."/>
            <person name="Jiang F."/>
            <person name="Liu H."/>
            <person name="Zhao H."/>
            <person name="Xu D."/>
            <person name="Zhang Y."/>
        </authorList>
    </citation>
    <scope>NUCLEOTIDE SEQUENCE [LARGE SCALE GENOMIC DNA]</scope>
    <source>
        <strain evidence="2">cv. Niubang</strain>
    </source>
</reference>
<dbReference type="EMBL" id="CM042049">
    <property type="protein sequence ID" value="KAI3746302.1"/>
    <property type="molecule type" value="Genomic_DNA"/>
</dbReference>
<accession>A0ACB9DIA5</accession>
<evidence type="ECO:0000313" key="2">
    <source>
        <dbReference type="Proteomes" id="UP001055879"/>
    </source>
</evidence>
<dbReference type="Proteomes" id="UP001055879">
    <property type="component" value="Linkage Group LG03"/>
</dbReference>
<proteinExistence type="predicted"/>
<protein>
    <submittedName>
        <fullName evidence="1">Uncharacterized protein</fullName>
    </submittedName>
</protein>
<keyword evidence="2" id="KW-1185">Reference proteome</keyword>
<reference evidence="1 2" key="2">
    <citation type="journal article" date="2022" name="Mol. Ecol. Resour.">
        <title>The genomes of chicory, endive, great burdock and yacon provide insights into Asteraceae paleo-polyploidization history and plant inulin production.</title>
        <authorList>
            <person name="Fan W."/>
            <person name="Wang S."/>
            <person name="Wang H."/>
            <person name="Wang A."/>
            <person name="Jiang F."/>
            <person name="Liu H."/>
            <person name="Zhao H."/>
            <person name="Xu D."/>
            <person name="Zhang Y."/>
        </authorList>
    </citation>
    <scope>NUCLEOTIDE SEQUENCE [LARGE SCALE GENOMIC DNA]</scope>
    <source>
        <strain evidence="2">cv. Niubang</strain>
    </source>
</reference>
<evidence type="ECO:0000313" key="1">
    <source>
        <dbReference type="EMBL" id="KAI3746302.1"/>
    </source>
</evidence>
<gene>
    <name evidence="1" type="ORF">L6452_08729</name>
</gene>
<comment type="caution">
    <text evidence="1">The sequence shown here is derived from an EMBL/GenBank/DDBJ whole genome shotgun (WGS) entry which is preliminary data.</text>
</comment>